<feature type="region of interest" description="Disordered" evidence="1">
    <location>
        <begin position="54"/>
        <end position="106"/>
    </location>
</feature>
<protein>
    <submittedName>
        <fullName evidence="2">Uncharacterized protein</fullName>
    </submittedName>
</protein>
<reference evidence="2 3" key="1">
    <citation type="journal article" date="2023" name="G3 (Bethesda)">
        <title>A chromosome-length genome assembly and annotation of blackberry (Rubus argutus, cv. 'Hillquist').</title>
        <authorList>
            <person name="Bruna T."/>
            <person name="Aryal R."/>
            <person name="Dudchenko O."/>
            <person name="Sargent D.J."/>
            <person name="Mead D."/>
            <person name="Buti M."/>
            <person name="Cavallini A."/>
            <person name="Hytonen T."/>
            <person name="Andres J."/>
            <person name="Pham M."/>
            <person name="Weisz D."/>
            <person name="Mascagni F."/>
            <person name="Usai G."/>
            <person name="Natali L."/>
            <person name="Bassil N."/>
            <person name="Fernandez G.E."/>
            <person name="Lomsadze A."/>
            <person name="Armour M."/>
            <person name="Olukolu B."/>
            <person name="Poorten T."/>
            <person name="Britton C."/>
            <person name="Davik J."/>
            <person name="Ashrafi H."/>
            <person name="Aiden E.L."/>
            <person name="Borodovsky M."/>
            <person name="Worthington M."/>
        </authorList>
    </citation>
    <scope>NUCLEOTIDE SEQUENCE [LARGE SCALE GENOMIC DNA]</scope>
    <source>
        <strain evidence="2">PI 553951</strain>
    </source>
</reference>
<organism evidence="2 3">
    <name type="scientific">Rubus argutus</name>
    <name type="common">Southern blackberry</name>
    <dbReference type="NCBI Taxonomy" id="59490"/>
    <lineage>
        <taxon>Eukaryota</taxon>
        <taxon>Viridiplantae</taxon>
        <taxon>Streptophyta</taxon>
        <taxon>Embryophyta</taxon>
        <taxon>Tracheophyta</taxon>
        <taxon>Spermatophyta</taxon>
        <taxon>Magnoliopsida</taxon>
        <taxon>eudicotyledons</taxon>
        <taxon>Gunneridae</taxon>
        <taxon>Pentapetalae</taxon>
        <taxon>rosids</taxon>
        <taxon>fabids</taxon>
        <taxon>Rosales</taxon>
        <taxon>Rosaceae</taxon>
        <taxon>Rosoideae</taxon>
        <taxon>Rosoideae incertae sedis</taxon>
        <taxon>Rubus</taxon>
    </lineage>
</organism>
<feature type="compositionally biased region" description="Polar residues" evidence="1">
    <location>
        <begin position="54"/>
        <end position="69"/>
    </location>
</feature>
<proteinExistence type="predicted"/>
<comment type="caution">
    <text evidence="2">The sequence shown here is derived from an EMBL/GenBank/DDBJ whole genome shotgun (WGS) entry which is preliminary data.</text>
</comment>
<dbReference type="AlphaFoldDB" id="A0AAW1WEG4"/>
<dbReference type="EMBL" id="JBEDUW010000006">
    <property type="protein sequence ID" value="KAK9923003.1"/>
    <property type="molecule type" value="Genomic_DNA"/>
</dbReference>
<keyword evidence="3" id="KW-1185">Reference proteome</keyword>
<gene>
    <name evidence="2" type="ORF">M0R45_031439</name>
</gene>
<sequence>MRQRGSDLVSGRTDICLAPSRALVLALFISMTIRRDQFHSWNLHAQSTLPLDSHHTTAITQPSPQTNGTIELVSFDSPPSVSTSPRPEVAAWREVSQTHRLLRKEG</sequence>
<accession>A0AAW1WEG4</accession>
<evidence type="ECO:0000313" key="3">
    <source>
        <dbReference type="Proteomes" id="UP001457282"/>
    </source>
</evidence>
<dbReference type="Proteomes" id="UP001457282">
    <property type="component" value="Unassembled WGS sequence"/>
</dbReference>
<name>A0AAW1WEG4_RUBAR</name>
<evidence type="ECO:0000256" key="1">
    <source>
        <dbReference type="SAM" id="MobiDB-lite"/>
    </source>
</evidence>
<evidence type="ECO:0000313" key="2">
    <source>
        <dbReference type="EMBL" id="KAK9923003.1"/>
    </source>
</evidence>